<evidence type="ECO:0000313" key="10">
    <source>
        <dbReference type="EMBL" id="KAL2835499.1"/>
    </source>
</evidence>
<reference evidence="10 11" key="1">
    <citation type="submission" date="2024-07" db="EMBL/GenBank/DDBJ databases">
        <title>Section-level genome sequencing and comparative genomics of Aspergillus sections Usti and Cavernicolus.</title>
        <authorList>
            <consortium name="Lawrence Berkeley National Laboratory"/>
            <person name="Nybo J.L."/>
            <person name="Vesth T.C."/>
            <person name="Theobald S."/>
            <person name="Frisvad J.C."/>
            <person name="Larsen T.O."/>
            <person name="Kjaerboelling I."/>
            <person name="Rothschild-Mancinelli K."/>
            <person name="Lyhne E.K."/>
            <person name="Kogle M.E."/>
            <person name="Barry K."/>
            <person name="Clum A."/>
            <person name="Na H."/>
            <person name="Ledsgaard L."/>
            <person name="Lin J."/>
            <person name="Lipzen A."/>
            <person name="Kuo A."/>
            <person name="Riley R."/>
            <person name="Mondo S."/>
            <person name="Labutti K."/>
            <person name="Haridas S."/>
            <person name="Pangalinan J."/>
            <person name="Salamov A.A."/>
            <person name="Simmons B.A."/>
            <person name="Magnuson J.K."/>
            <person name="Chen J."/>
            <person name="Drula E."/>
            <person name="Henrissat B."/>
            <person name="Wiebenga A."/>
            <person name="Lubbers R.J."/>
            <person name="Gomes A.C."/>
            <person name="Makela M.R."/>
            <person name="Stajich J."/>
            <person name="Grigoriev I.V."/>
            <person name="Mortensen U.H."/>
            <person name="De Vries R.P."/>
            <person name="Baker S.E."/>
            <person name="Andersen M.R."/>
        </authorList>
    </citation>
    <scope>NUCLEOTIDE SEQUENCE [LARGE SCALE GENOMIC DNA]</scope>
    <source>
        <strain evidence="10 11">CBS 123904</strain>
    </source>
</reference>
<dbReference type="InterPro" id="IPR036291">
    <property type="entry name" value="NAD(P)-bd_dom_sf"/>
</dbReference>
<evidence type="ECO:0000256" key="3">
    <source>
        <dbReference type="ARBA" id="ARBA00022723"/>
    </source>
</evidence>
<protein>
    <recommendedName>
        <fullName evidence="12">Chaperonin 10-like protein</fullName>
    </recommendedName>
</protein>
<evidence type="ECO:0000256" key="5">
    <source>
        <dbReference type="ARBA" id="ARBA00023002"/>
    </source>
</evidence>
<keyword evidence="5" id="KW-0560">Oxidoreductase</keyword>
<evidence type="ECO:0000313" key="11">
    <source>
        <dbReference type="Proteomes" id="UP001610446"/>
    </source>
</evidence>
<dbReference type="Gene3D" id="3.40.50.720">
    <property type="entry name" value="NAD(P)-binding Rossmann-like Domain"/>
    <property type="match status" value="1"/>
</dbReference>
<accession>A0ABR4J7D6</accession>
<dbReference type="InterPro" id="IPR011032">
    <property type="entry name" value="GroES-like_sf"/>
</dbReference>
<dbReference type="InterPro" id="IPR013149">
    <property type="entry name" value="ADH-like_C"/>
</dbReference>
<proteinExistence type="inferred from homology"/>
<evidence type="ECO:0000259" key="8">
    <source>
        <dbReference type="Pfam" id="PF00107"/>
    </source>
</evidence>
<name>A0ABR4J7D6_9EURO</name>
<evidence type="ECO:0000256" key="4">
    <source>
        <dbReference type="ARBA" id="ARBA00022833"/>
    </source>
</evidence>
<dbReference type="PANTHER" id="PTHR42813">
    <property type="entry name" value="ZINC-TYPE ALCOHOL DEHYDROGENASE-LIKE"/>
    <property type="match status" value="1"/>
</dbReference>
<evidence type="ECO:0000256" key="1">
    <source>
        <dbReference type="ARBA" id="ARBA00001947"/>
    </source>
</evidence>
<keyword evidence="6" id="KW-0520">NAD</keyword>
<dbReference type="EMBL" id="JBFXLU010000203">
    <property type="protein sequence ID" value="KAL2835499.1"/>
    <property type="molecule type" value="Genomic_DNA"/>
</dbReference>
<evidence type="ECO:0000256" key="7">
    <source>
        <dbReference type="RuleBase" id="RU361277"/>
    </source>
</evidence>
<keyword evidence="4 7" id="KW-0862">Zinc</keyword>
<dbReference type="Proteomes" id="UP001610446">
    <property type="component" value="Unassembled WGS sequence"/>
</dbReference>
<feature type="domain" description="Alcohol dehydrogenase-like C-terminal" evidence="8">
    <location>
        <begin position="179"/>
        <end position="306"/>
    </location>
</feature>
<dbReference type="Gene3D" id="3.90.180.10">
    <property type="entry name" value="Medium-chain alcohol dehydrogenases, catalytic domain"/>
    <property type="match status" value="1"/>
</dbReference>
<comment type="cofactor">
    <cofactor evidence="1 7">
        <name>Zn(2+)</name>
        <dbReference type="ChEBI" id="CHEBI:29105"/>
    </cofactor>
</comment>
<dbReference type="PANTHER" id="PTHR42813:SF3">
    <property type="entry name" value="GLUTATHIONE-INDEPENDENT FORMALDEHYDE DEHYDROGENASE"/>
    <property type="match status" value="1"/>
</dbReference>
<comment type="similarity">
    <text evidence="2 7">Belongs to the zinc-containing alcohol dehydrogenase family.</text>
</comment>
<dbReference type="SUPFAM" id="SSF50129">
    <property type="entry name" value="GroES-like"/>
    <property type="match status" value="1"/>
</dbReference>
<feature type="domain" description="Alcohol dehydrogenase-like N-terminal" evidence="9">
    <location>
        <begin position="26"/>
        <end position="135"/>
    </location>
</feature>
<keyword evidence="3 7" id="KW-0479">Metal-binding</keyword>
<gene>
    <name evidence="10" type="ORF">BJY01DRAFT_238822</name>
</gene>
<dbReference type="PROSITE" id="PS00059">
    <property type="entry name" value="ADH_ZINC"/>
    <property type="match status" value="1"/>
</dbReference>
<sequence length="370" mass="39398">MRAVVWQGQPQHAAVVNLPIPTIQSPTDAIVRVTAAGICGTDLHTYRGHYGSQTPPWPMGHEAMGQIIEVGEAVSALQVGDPVVVSDVAQEAEIVGEDSVIYPFGMGPDRGDLGGCQSEYLRVPYAEDNLFRLPDSFDLNSTKGLSYLFLSDIFATGWMALDFAGFEPGDTVAVFGAGPVGLLATYSAVLRGASRVYVVDSVPQRLDVAESLGGIPINFAQMDAVEQILRHEPNGVVRSVDCVGLEAVNATFHLDQGIVLRNMINVTAISGGMGAVGIYANVHQSSGVPLAEDILNDVSFPLGTFFSKSLSYRAGAVHPLDVAPALSQLISSGQADPSFIISSQIGIEEAPEAYSRFDRHLETKVIIRFP</sequence>
<evidence type="ECO:0000259" key="9">
    <source>
        <dbReference type="Pfam" id="PF08240"/>
    </source>
</evidence>
<dbReference type="CDD" id="cd08282">
    <property type="entry name" value="PFDH_like"/>
    <property type="match status" value="1"/>
</dbReference>
<evidence type="ECO:0000256" key="6">
    <source>
        <dbReference type="ARBA" id="ARBA00023027"/>
    </source>
</evidence>
<dbReference type="Pfam" id="PF00107">
    <property type="entry name" value="ADH_zinc_N"/>
    <property type="match status" value="1"/>
</dbReference>
<dbReference type="InterPro" id="IPR002328">
    <property type="entry name" value="ADH_Zn_CS"/>
</dbReference>
<evidence type="ECO:0000256" key="2">
    <source>
        <dbReference type="ARBA" id="ARBA00008072"/>
    </source>
</evidence>
<dbReference type="InterPro" id="IPR013154">
    <property type="entry name" value="ADH-like_N"/>
</dbReference>
<dbReference type="SUPFAM" id="SSF51735">
    <property type="entry name" value="NAD(P)-binding Rossmann-fold domains"/>
    <property type="match status" value="1"/>
</dbReference>
<organism evidence="10 11">
    <name type="scientific">Aspergillus pseudoustus</name>
    <dbReference type="NCBI Taxonomy" id="1810923"/>
    <lineage>
        <taxon>Eukaryota</taxon>
        <taxon>Fungi</taxon>
        <taxon>Dikarya</taxon>
        <taxon>Ascomycota</taxon>
        <taxon>Pezizomycotina</taxon>
        <taxon>Eurotiomycetes</taxon>
        <taxon>Eurotiomycetidae</taxon>
        <taxon>Eurotiales</taxon>
        <taxon>Aspergillaceae</taxon>
        <taxon>Aspergillus</taxon>
        <taxon>Aspergillus subgen. Nidulantes</taxon>
    </lineage>
</organism>
<keyword evidence="11" id="KW-1185">Reference proteome</keyword>
<evidence type="ECO:0008006" key="12">
    <source>
        <dbReference type="Google" id="ProtNLM"/>
    </source>
</evidence>
<comment type="caution">
    <text evidence="10">The sequence shown here is derived from an EMBL/GenBank/DDBJ whole genome shotgun (WGS) entry which is preliminary data.</text>
</comment>
<dbReference type="Pfam" id="PF08240">
    <property type="entry name" value="ADH_N"/>
    <property type="match status" value="1"/>
</dbReference>